<accession>A0A2K1JBX9</accession>
<dbReference type="Pfam" id="PF04577">
    <property type="entry name" value="Glyco_transf_61"/>
    <property type="match status" value="1"/>
</dbReference>
<dbReference type="EnsemblPlants" id="Pp3c15_4700V3.2">
    <property type="protein sequence ID" value="Pp3c15_4700V3.2"/>
    <property type="gene ID" value="Pp3c15_4700"/>
</dbReference>
<feature type="transmembrane region" description="Helical" evidence="4">
    <location>
        <begin position="21"/>
        <end position="39"/>
    </location>
</feature>
<keyword evidence="2" id="KW-0808">Transferase</keyword>
<dbReference type="GO" id="GO:0016763">
    <property type="term" value="F:pentosyltransferase activity"/>
    <property type="evidence" value="ECO:0007669"/>
    <property type="project" value="UniProtKB-ARBA"/>
</dbReference>
<dbReference type="PANTHER" id="PTHR20961">
    <property type="entry name" value="GLYCOSYLTRANSFERASE"/>
    <property type="match status" value="1"/>
</dbReference>
<dbReference type="EnsemblPlants" id="Pp3c15_4700V3.1">
    <property type="protein sequence ID" value="Pp3c15_4700V3.1"/>
    <property type="gene ID" value="Pp3c15_4700"/>
</dbReference>
<proteinExistence type="predicted"/>
<dbReference type="Gramene" id="Pp3c15_4700V3.2">
    <property type="protein sequence ID" value="Pp3c15_4700V3.2"/>
    <property type="gene ID" value="Pp3c15_4700"/>
</dbReference>
<evidence type="ECO:0000259" key="5">
    <source>
        <dbReference type="Pfam" id="PF04577"/>
    </source>
</evidence>
<dbReference type="Proteomes" id="UP000006727">
    <property type="component" value="Chromosome 15"/>
</dbReference>
<reference evidence="6 8" key="2">
    <citation type="journal article" date="2018" name="Plant J.">
        <title>The Physcomitrella patens chromosome-scale assembly reveals moss genome structure and evolution.</title>
        <authorList>
            <person name="Lang D."/>
            <person name="Ullrich K.K."/>
            <person name="Murat F."/>
            <person name="Fuchs J."/>
            <person name="Jenkins J."/>
            <person name="Haas F.B."/>
            <person name="Piednoel M."/>
            <person name="Gundlach H."/>
            <person name="Van Bel M."/>
            <person name="Meyberg R."/>
            <person name="Vives C."/>
            <person name="Morata J."/>
            <person name="Symeonidi A."/>
            <person name="Hiss M."/>
            <person name="Muchero W."/>
            <person name="Kamisugi Y."/>
            <person name="Saleh O."/>
            <person name="Blanc G."/>
            <person name="Decker E.L."/>
            <person name="van Gessel N."/>
            <person name="Grimwood J."/>
            <person name="Hayes R.D."/>
            <person name="Graham S.W."/>
            <person name="Gunter L.E."/>
            <person name="McDaniel S.F."/>
            <person name="Hoernstein S.N.W."/>
            <person name="Larsson A."/>
            <person name="Li F.W."/>
            <person name="Perroud P.F."/>
            <person name="Phillips J."/>
            <person name="Ranjan P."/>
            <person name="Rokshar D.S."/>
            <person name="Rothfels C.J."/>
            <person name="Schneider L."/>
            <person name="Shu S."/>
            <person name="Stevenson D.W."/>
            <person name="Thummler F."/>
            <person name="Tillich M."/>
            <person name="Villarreal Aguilar J.C."/>
            <person name="Widiez T."/>
            <person name="Wong G.K."/>
            <person name="Wymore A."/>
            <person name="Zhang Y."/>
            <person name="Zimmer A.D."/>
            <person name="Quatrano R.S."/>
            <person name="Mayer K.F.X."/>
            <person name="Goodstein D."/>
            <person name="Casacuberta J.M."/>
            <person name="Vandepoele K."/>
            <person name="Reski R."/>
            <person name="Cuming A.C."/>
            <person name="Tuskan G.A."/>
            <person name="Maumus F."/>
            <person name="Salse J."/>
            <person name="Schmutz J."/>
            <person name="Rensing S.A."/>
        </authorList>
    </citation>
    <scope>NUCLEOTIDE SEQUENCE [LARGE SCALE GENOMIC DNA]</scope>
    <source>
        <strain evidence="7 8">cv. Gransden 2004</strain>
    </source>
</reference>
<keyword evidence="3" id="KW-0325">Glycoprotein</keyword>
<evidence type="ECO:0000256" key="1">
    <source>
        <dbReference type="ARBA" id="ARBA00022676"/>
    </source>
</evidence>
<keyword evidence="8" id="KW-1185">Reference proteome</keyword>
<protein>
    <recommendedName>
        <fullName evidence="5">Glycosyltransferase 61 catalytic domain-containing protein</fullName>
    </recommendedName>
</protein>
<keyword evidence="4" id="KW-0812">Transmembrane</keyword>
<evidence type="ECO:0000313" key="7">
    <source>
        <dbReference type="EnsemblPlants" id="Pp3c15_4700V3.1"/>
    </source>
</evidence>
<dbReference type="OMA" id="VERNHGY"/>
<reference evidence="6 8" key="1">
    <citation type="journal article" date="2008" name="Science">
        <title>The Physcomitrella genome reveals evolutionary insights into the conquest of land by plants.</title>
        <authorList>
            <person name="Rensing S."/>
            <person name="Lang D."/>
            <person name="Zimmer A."/>
            <person name="Terry A."/>
            <person name="Salamov A."/>
            <person name="Shapiro H."/>
            <person name="Nishiyama T."/>
            <person name="Perroud P.-F."/>
            <person name="Lindquist E."/>
            <person name="Kamisugi Y."/>
            <person name="Tanahashi T."/>
            <person name="Sakakibara K."/>
            <person name="Fujita T."/>
            <person name="Oishi K."/>
            <person name="Shin-I T."/>
            <person name="Kuroki Y."/>
            <person name="Toyoda A."/>
            <person name="Suzuki Y."/>
            <person name="Hashimoto A."/>
            <person name="Yamaguchi K."/>
            <person name="Sugano A."/>
            <person name="Kohara Y."/>
            <person name="Fujiyama A."/>
            <person name="Anterola A."/>
            <person name="Aoki S."/>
            <person name="Ashton N."/>
            <person name="Barbazuk W.B."/>
            <person name="Barker E."/>
            <person name="Bennetzen J."/>
            <person name="Bezanilla M."/>
            <person name="Blankenship R."/>
            <person name="Cho S.H."/>
            <person name="Dutcher S."/>
            <person name="Estelle M."/>
            <person name="Fawcett J.A."/>
            <person name="Gundlach H."/>
            <person name="Hanada K."/>
            <person name="Heyl A."/>
            <person name="Hicks K.A."/>
            <person name="Hugh J."/>
            <person name="Lohr M."/>
            <person name="Mayer K."/>
            <person name="Melkozernov A."/>
            <person name="Murata T."/>
            <person name="Nelson D."/>
            <person name="Pils B."/>
            <person name="Prigge M."/>
            <person name="Reiss B."/>
            <person name="Renner T."/>
            <person name="Rombauts S."/>
            <person name="Rushton P."/>
            <person name="Sanderfoot A."/>
            <person name="Schween G."/>
            <person name="Shiu S.-H."/>
            <person name="Stueber K."/>
            <person name="Theodoulou F.L."/>
            <person name="Tu H."/>
            <person name="Van de Peer Y."/>
            <person name="Verrier P.J."/>
            <person name="Waters E."/>
            <person name="Wood A."/>
            <person name="Yang L."/>
            <person name="Cove D."/>
            <person name="Cuming A."/>
            <person name="Hasebe M."/>
            <person name="Lucas S."/>
            <person name="Mishler D.B."/>
            <person name="Reski R."/>
            <person name="Grigoriev I."/>
            <person name="Quatrano R.S."/>
            <person name="Boore J.L."/>
        </authorList>
    </citation>
    <scope>NUCLEOTIDE SEQUENCE [LARGE SCALE GENOMIC DNA]</scope>
    <source>
        <strain evidence="7 8">cv. Gransden 2004</strain>
    </source>
</reference>
<evidence type="ECO:0000256" key="3">
    <source>
        <dbReference type="ARBA" id="ARBA00023180"/>
    </source>
</evidence>
<keyword evidence="4" id="KW-1133">Transmembrane helix</keyword>
<dbReference type="PANTHER" id="PTHR20961:SF115">
    <property type="entry name" value="GLYCOSYLTRANSFERASE"/>
    <property type="match status" value="1"/>
</dbReference>
<sequence>MAKPGSPPSKHTRKRRRSWQTLPVVVFAITLLFGLWQVFFVHRFRFPLHAQLPRLSQGGAVPGFLSDFNTYSESEVQVRRLLEEVISRVVRGNDRLPEESLIPELQRLLGELNQTTGDAHGVPCAGGIENGAGNLTSCSTESISKISEKLETRLAEKFRSTEEKLKHELQVIKSENERLKKQFVNHLIENPAWKTLKDLSKEGILRFLSDIPDRGLVQGPPQFHEFPSAQSRERHLCFLGNDTSNGTRNSYMYAWRDALPKDHIFLTGTTLISETNYDFENPWHSMYNLVQFTWWKQANQCARADRLLLYHWSELRRHLGGWISEVFSAAGLPTVPYRMEIGDRPVCFQKAVVSRSGIGGVPQETLQGLYKEVRCVVRRHCKIPLKSFERSKIERVRITLVVRSRTREWKNQTEWEEVIARECAQVKGCVWSSMVVSNITFCEQASIMGQTDILVSVHGAQLTNMIFMSPGGRVLEMFPKGWLELAGHGQFIYKHLASWVGLKHEGYWRDLDHSDCPYGNDWNRCMTYYKDLPVGINATIASNWLRSVITSFSSNQLENITPADGQAKPGADQVEWDTDKCACTSQQR</sequence>
<dbReference type="OrthoDB" id="529273at2759"/>
<evidence type="ECO:0000256" key="2">
    <source>
        <dbReference type="ARBA" id="ARBA00022679"/>
    </source>
</evidence>
<dbReference type="Gramene" id="Pp3c15_4700V3.1">
    <property type="protein sequence ID" value="Pp3c15_4700V3.1"/>
    <property type="gene ID" value="Pp3c15_4700"/>
</dbReference>
<name>A0A2K1JBX9_PHYPA</name>
<dbReference type="GeneID" id="112292273"/>
<evidence type="ECO:0000313" key="8">
    <source>
        <dbReference type="Proteomes" id="UP000006727"/>
    </source>
</evidence>
<dbReference type="KEGG" id="ppp:112292273"/>
<keyword evidence="4" id="KW-0472">Membrane</keyword>
<dbReference type="AlphaFoldDB" id="A0A2K1JBX9"/>
<reference evidence="7" key="3">
    <citation type="submission" date="2020-12" db="UniProtKB">
        <authorList>
            <consortium name="EnsemblPlants"/>
        </authorList>
    </citation>
    <scope>IDENTIFICATION</scope>
</reference>
<feature type="domain" description="Glycosyltransferase 61 catalytic" evidence="5">
    <location>
        <begin position="382"/>
        <end position="474"/>
    </location>
</feature>
<evidence type="ECO:0000313" key="6">
    <source>
        <dbReference type="EMBL" id="PNR39036.1"/>
    </source>
</evidence>
<dbReference type="InterPro" id="IPR007657">
    <property type="entry name" value="Glycosyltransferase_61"/>
</dbReference>
<dbReference type="RefSeq" id="XP_024396349.1">
    <property type="nucleotide sequence ID" value="XM_024540581.2"/>
</dbReference>
<dbReference type="InterPro" id="IPR049625">
    <property type="entry name" value="Glyco_transf_61_cat"/>
</dbReference>
<evidence type="ECO:0000256" key="4">
    <source>
        <dbReference type="SAM" id="Phobius"/>
    </source>
</evidence>
<dbReference type="GO" id="GO:0005794">
    <property type="term" value="C:Golgi apparatus"/>
    <property type="evidence" value="ECO:0007669"/>
    <property type="project" value="UniProtKB-ARBA"/>
</dbReference>
<dbReference type="EMBL" id="ABEU02000015">
    <property type="protein sequence ID" value="PNR39036.1"/>
    <property type="molecule type" value="Genomic_DNA"/>
</dbReference>
<keyword evidence="1" id="KW-0328">Glycosyltransferase</keyword>
<gene>
    <name evidence="7" type="primary">LOC112292273</name>
    <name evidence="6" type="ORF">PHYPA_019314</name>
</gene>
<dbReference type="PaxDb" id="3218-PP1S83_125V6.1"/>
<dbReference type="GO" id="GO:0016757">
    <property type="term" value="F:glycosyltransferase activity"/>
    <property type="evidence" value="ECO:0000318"/>
    <property type="project" value="GO_Central"/>
</dbReference>
<organism evidence="6">
    <name type="scientific">Physcomitrium patens</name>
    <name type="common">Spreading-leaved earth moss</name>
    <name type="synonym">Physcomitrella patens</name>
    <dbReference type="NCBI Taxonomy" id="3218"/>
    <lineage>
        <taxon>Eukaryota</taxon>
        <taxon>Viridiplantae</taxon>
        <taxon>Streptophyta</taxon>
        <taxon>Embryophyta</taxon>
        <taxon>Bryophyta</taxon>
        <taxon>Bryophytina</taxon>
        <taxon>Bryopsida</taxon>
        <taxon>Funariidae</taxon>
        <taxon>Funariales</taxon>
        <taxon>Funariaceae</taxon>
        <taxon>Physcomitrium</taxon>
    </lineage>
</organism>